<protein>
    <submittedName>
        <fullName evidence="2">Uncharacterized protein</fullName>
    </submittedName>
</protein>
<comment type="caution">
    <text evidence="2">The sequence shown here is derived from an EMBL/GenBank/DDBJ whole genome shotgun (WGS) entry which is preliminary data.</text>
</comment>
<feature type="transmembrane region" description="Helical" evidence="1">
    <location>
        <begin position="12"/>
        <end position="34"/>
    </location>
</feature>
<organism evidence="2 3">
    <name type="scientific">Ureibacillus galli</name>
    <dbReference type="NCBI Taxonomy" id="2762222"/>
    <lineage>
        <taxon>Bacteria</taxon>
        <taxon>Bacillati</taxon>
        <taxon>Bacillota</taxon>
        <taxon>Bacilli</taxon>
        <taxon>Bacillales</taxon>
        <taxon>Caryophanaceae</taxon>
        <taxon>Ureibacillus</taxon>
    </lineage>
</organism>
<gene>
    <name evidence="2" type="ORF">H9636_09195</name>
</gene>
<reference evidence="2 3" key="1">
    <citation type="submission" date="2020-08" db="EMBL/GenBank/DDBJ databases">
        <title>A Genomic Blueprint of the Chicken Gut Microbiome.</title>
        <authorList>
            <person name="Gilroy R."/>
            <person name="Ravi A."/>
            <person name="Getino M."/>
            <person name="Pursley I."/>
            <person name="Horton D.L."/>
            <person name="Alikhan N.-F."/>
            <person name="Baker D."/>
            <person name="Gharbi K."/>
            <person name="Hall N."/>
            <person name="Watson M."/>
            <person name="Adriaenssens E.M."/>
            <person name="Foster-Nyarko E."/>
            <person name="Jarju S."/>
            <person name="Secka A."/>
            <person name="Antonio M."/>
            <person name="Oren A."/>
            <person name="Chaudhuri R."/>
            <person name="La Ragione R.M."/>
            <person name="Hildebrand F."/>
            <person name="Pallen M.J."/>
        </authorList>
    </citation>
    <scope>NUCLEOTIDE SEQUENCE [LARGE SCALE GENOMIC DNA]</scope>
    <source>
        <strain evidence="2 3">Re31</strain>
    </source>
</reference>
<proteinExistence type="predicted"/>
<evidence type="ECO:0000313" key="3">
    <source>
        <dbReference type="Proteomes" id="UP000640930"/>
    </source>
</evidence>
<dbReference type="Proteomes" id="UP000640930">
    <property type="component" value="Unassembled WGS sequence"/>
</dbReference>
<keyword evidence="3" id="KW-1185">Reference proteome</keyword>
<sequence>MKFPKVIGKRELMHAAIIGSVAGLAGVIFFIILLNSMNSSTEQASNGEEEKVPVQASEETKDDNLSVEFFANQFGVFKSQEAATEFMSQHASLNTSAIVEVDGNYYVWSSITPVKEELILSENPTSFAKTFQFSGAACTEPTLQNLPTYLKSNDPSKFYFEEGKVPDNIPQDWQSITSALSSFSQDLGNARLHLIAHYFSKNDCMKIEF</sequence>
<dbReference type="EMBL" id="JACSQA010000011">
    <property type="protein sequence ID" value="MBD8026834.1"/>
    <property type="molecule type" value="Genomic_DNA"/>
</dbReference>
<name>A0ABR8XC78_9BACL</name>
<evidence type="ECO:0000313" key="2">
    <source>
        <dbReference type="EMBL" id="MBD8026834.1"/>
    </source>
</evidence>
<keyword evidence="1" id="KW-0812">Transmembrane</keyword>
<evidence type="ECO:0000256" key="1">
    <source>
        <dbReference type="SAM" id="Phobius"/>
    </source>
</evidence>
<accession>A0ABR8XC78</accession>
<keyword evidence="1" id="KW-0472">Membrane</keyword>
<dbReference type="RefSeq" id="WP_191707323.1">
    <property type="nucleotide sequence ID" value="NZ_JACSQA010000011.1"/>
</dbReference>
<keyword evidence="1" id="KW-1133">Transmembrane helix</keyword>